<dbReference type="Pfam" id="PF13041">
    <property type="entry name" value="PPR_2"/>
    <property type="match status" value="2"/>
</dbReference>
<evidence type="ECO:0000256" key="3">
    <source>
        <dbReference type="PROSITE-ProRule" id="PRU00708"/>
    </source>
</evidence>
<sequence length="295" mass="32403">MLFSTIRLVSRKKLSKNLQFIRLKSVPSLAHFTPYFSDSGSEDLSHSSGNDVIVTNCSNSSDDSSSLELNSYGKLDALFMEVINVKNGHLCFEVPELLEAMAEEFKADGPSSLLRAFDALIKGYVTLGMLTAHGKVDTAVAIYKQLRSLGLSPNVYTYGIVIKAYCRKGCLEEAVEVFLEMEEAGVAPNAFTYAAYLEGLCIQGRSDLGFEVLQAWRAKNVPVDAYAYTAVIQGFVSEKNLKKAEIVLLDMEEHGLVPEEANYRSLVQGYCDSGDIIKALAVHNEMEAKVSEPIV</sequence>
<dbReference type="Proteomes" id="UP001289374">
    <property type="component" value="Unassembled WGS sequence"/>
</dbReference>
<keyword evidence="5" id="KW-1185">Reference proteome</keyword>
<dbReference type="PANTHER" id="PTHR47939:SF13">
    <property type="entry name" value="OS03G0201400 PROTEIN"/>
    <property type="match status" value="1"/>
</dbReference>
<dbReference type="PROSITE" id="PS51375">
    <property type="entry name" value="PPR"/>
    <property type="match status" value="3"/>
</dbReference>
<dbReference type="InterPro" id="IPR011990">
    <property type="entry name" value="TPR-like_helical_dom_sf"/>
</dbReference>
<accession>A0AAE1WI36</accession>
<dbReference type="AlphaFoldDB" id="A0AAE1WI36"/>
<reference evidence="4" key="1">
    <citation type="submission" date="2020-06" db="EMBL/GenBank/DDBJ databases">
        <authorList>
            <person name="Li T."/>
            <person name="Hu X."/>
            <person name="Zhang T."/>
            <person name="Song X."/>
            <person name="Zhang H."/>
            <person name="Dai N."/>
            <person name="Sheng W."/>
            <person name="Hou X."/>
            <person name="Wei L."/>
        </authorList>
    </citation>
    <scope>NUCLEOTIDE SEQUENCE</scope>
    <source>
        <strain evidence="4">K16</strain>
        <tissue evidence="4">Leaf</tissue>
    </source>
</reference>
<dbReference type="EMBL" id="JACGWL010000010">
    <property type="protein sequence ID" value="KAK4393805.1"/>
    <property type="molecule type" value="Genomic_DNA"/>
</dbReference>
<dbReference type="InterPro" id="IPR002885">
    <property type="entry name" value="PPR_rpt"/>
</dbReference>
<evidence type="ECO:0000256" key="1">
    <source>
        <dbReference type="ARBA" id="ARBA00007626"/>
    </source>
</evidence>
<keyword evidence="2" id="KW-0677">Repeat</keyword>
<reference evidence="4" key="2">
    <citation type="journal article" date="2024" name="Plant">
        <title>Genomic evolution and insights into agronomic trait innovations of Sesamum species.</title>
        <authorList>
            <person name="Miao H."/>
            <person name="Wang L."/>
            <person name="Qu L."/>
            <person name="Liu H."/>
            <person name="Sun Y."/>
            <person name="Le M."/>
            <person name="Wang Q."/>
            <person name="Wei S."/>
            <person name="Zheng Y."/>
            <person name="Lin W."/>
            <person name="Duan Y."/>
            <person name="Cao H."/>
            <person name="Xiong S."/>
            <person name="Wang X."/>
            <person name="Wei L."/>
            <person name="Li C."/>
            <person name="Ma Q."/>
            <person name="Ju M."/>
            <person name="Zhao R."/>
            <person name="Li G."/>
            <person name="Mu C."/>
            <person name="Tian Q."/>
            <person name="Mei H."/>
            <person name="Zhang T."/>
            <person name="Gao T."/>
            <person name="Zhang H."/>
        </authorList>
    </citation>
    <scope>NUCLEOTIDE SEQUENCE</scope>
    <source>
        <tissue evidence="4">Leaf</tissue>
    </source>
</reference>
<evidence type="ECO:0000313" key="4">
    <source>
        <dbReference type="EMBL" id="KAK4393805.1"/>
    </source>
</evidence>
<dbReference type="InterPro" id="IPR050667">
    <property type="entry name" value="PPR-containing_protein"/>
</dbReference>
<evidence type="ECO:0000313" key="5">
    <source>
        <dbReference type="Proteomes" id="UP001289374"/>
    </source>
</evidence>
<evidence type="ECO:0000256" key="2">
    <source>
        <dbReference type="ARBA" id="ARBA00022737"/>
    </source>
</evidence>
<feature type="repeat" description="PPR" evidence="3">
    <location>
        <begin position="259"/>
        <end position="293"/>
    </location>
</feature>
<name>A0AAE1WI36_9LAMI</name>
<proteinExistence type="inferred from homology"/>
<dbReference type="PANTHER" id="PTHR47939">
    <property type="entry name" value="MEMBRANE-ASSOCIATED SALT-INDUCIBLE PROTEIN-LIKE"/>
    <property type="match status" value="1"/>
</dbReference>
<comment type="similarity">
    <text evidence="1">Belongs to the PPR family. P subfamily.</text>
</comment>
<feature type="repeat" description="PPR" evidence="3">
    <location>
        <begin position="154"/>
        <end position="188"/>
    </location>
</feature>
<feature type="repeat" description="PPR" evidence="3">
    <location>
        <begin position="224"/>
        <end position="258"/>
    </location>
</feature>
<protein>
    <recommendedName>
        <fullName evidence="6">Pentatricopeptide repeat-containing protein</fullName>
    </recommendedName>
</protein>
<dbReference type="Gene3D" id="1.25.40.10">
    <property type="entry name" value="Tetratricopeptide repeat domain"/>
    <property type="match status" value="2"/>
</dbReference>
<organism evidence="4 5">
    <name type="scientific">Sesamum angolense</name>
    <dbReference type="NCBI Taxonomy" id="2727404"/>
    <lineage>
        <taxon>Eukaryota</taxon>
        <taxon>Viridiplantae</taxon>
        <taxon>Streptophyta</taxon>
        <taxon>Embryophyta</taxon>
        <taxon>Tracheophyta</taxon>
        <taxon>Spermatophyta</taxon>
        <taxon>Magnoliopsida</taxon>
        <taxon>eudicotyledons</taxon>
        <taxon>Gunneridae</taxon>
        <taxon>Pentapetalae</taxon>
        <taxon>asterids</taxon>
        <taxon>lamiids</taxon>
        <taxon>Lamiales</taxon>
        <taxon>Pedaliaceae</taxon>
        <taxon>Sesamum</taxon>
    </lineage>
</organism>
<gene>
    <name evidence="4" type="ORF">Sango_1851300</name>
</gene>
<dbReference type="NCBIfam" id="TIGR00756">
    <property type="entry name" value="PPR"/>
    <property type="match status" value="3"/>
</dbReference>
<evidence type="ECO:0008006" key="6">
    <source>
        <dbReference type="Google" id="ProtNLM"/>
    </source>
</evidence>
<comment type="caution">
    <text evidence="4">The sequence shown here is derived from an EMBL/GenBank/DDBJ whole genome shotgun (WGS) entry which is preliminary data.</text>
</comment>